<gene>
    <name evidence="9" type="ORF">g.10240</name>
</gene>
<organism evidence="9">
    <name type="scientific">Clastoptera arizonana</name>
    <name type="common">Arizona spittle bug</name>
    <dbReference type="NCBI Taxonomy" id="38151"/>
    <lineage>
        <taxon>Eukaryota</taxon>
        <taxon>Metazoa</taxon>
        <taxon>Ecdysozoa</taxon>
        <taxon>Arthropoda</taxon>
        <taxon>Hexapoda</taxon>
        <taxon>Insecta</taxon>
        <taxon>Pterygota</taxon>
        <taxon>Neoptera</taxon>
        <taxon>Paraneoptera</taxon>
        <taxon>Hemiptera</taxon>
        <taxon>Auchenorrhyncha</taxon>
        <taxon>Cercopoidea</taxon>
        <taxon>Clastopteridae</taxon>
        <taxon>Clastoptera</taxon>
    </lineage>
</organism>
<evidence type="ECO:0000256" key="1">
    <source>
        <dbReference type="ARBA" id="ARBA00004141"/>
    </source>
</evidence>
<feature type="transmembrane region" description="Helical" evidence="7">
    <location>
        <begin position="195"/>
        <end position="218"/>
    </location>
</feature>
<evidence type="ECO:0000256" key="5">
    <source>
        <dbReference type="ARBA" id="ARBA00022989"/>
    </source>
</evidence>
<dbReference type="AlphaFoldDB" id="A0A1B6CCU0"/>
<dbReference type="PANTHER" id="PTHR23511:SF36">
    <property type="entry name" value="EG:BACR7A4.13 PROTEIN-RELATED"/>
    <property type="match status" value="1"/>
</dbReference>
<dbReference type="Pfam" id="PF07690">
    <property type="entry name" value="MFS_1"/>
    <property type="match status" value="1"/>
</dbReference>
<dbReference type="InterPro" id="IPR020846">
    <property type="entry name" value="MFS_dom"/>
</dbReference>
<feature type="transmembrane region" description="Helical" evidence="7">
    <location>
        <begin position="448"/>
        <end position="473"/>
    </location>
</feature>
<evidence type="ECO:0000259" key="8">
    <source>
        <dbReference type="PROSITE" id="PS50850"/>
    </source>
</evidence>
<keyword evidence="3" id="KW-0813">Transport</keyword>
<comment type="similarity">
    <text evidence="2">Belongs to the major facilitator superfamily.</text>
</comment>
<proteinExistence type="inferred from homology"/>
<comment type="subcellular location">
    <subcellularLocation>
        <location evidence="1">Membrane</location>
        <topology evidence="1">Multi-pass membrane protein</topology>
    </subcellularLocation>
</comment>
<feature type="transmembrane region" description="Helical" evidence="7">
    <location>
        <begin position="332"/>
        <end position="353"/>
    </location>
</feature>
<dbReference type="GO" id="GO:0016020">
    <property type="term" value="C:membrane"/>
    <property type="evidence" value="ECO:0007669"/>
    <property type="project" value="UniProtKB-SubCell"/>
</dbReference>
<sequence length="544" mass="59240">MSNPTKYSGCKEATGKTNEAFELDFLPGKNSADSAKGNITQRCQNEIIYEEEVDFETALEKTGFGKFNIFLLLLSFPASCASTFDTASLPYVLPTASCDLNLTGYDRGLLNGAIYTGMLTSSFIWGSLSDTFGRQKLLAVGYLLDACFSIGASLSQSKWAMFAFKFLSGCAIAGPFSMIMTYMSEMFSKKYRDSIVLSSGIYMSLGGVIQPMIAIALIPKTMSWEILDGGIVICSWRIFLILSAVPALISGILTAFCVESPKFLLAKGNKTKALQTFQYMYSVNTGKPRETYPVKSLRNEVQTQNQRDNNSSSQSFVKTIGSAFTHPHLKHTFLCCGLQFLALNSLNTIRLWLPLLFHYIESIGGEPLNTCEAIARNDGPQPTDCSKVSVNESIYMQVMYTNLTTAIFMSLSSYIVKCVGKKILMVCGFVISAAIAIAMPWLNASYAIYLACLYLGLVNAGVLGVIGLAVELFPTSIRTLAVSLTMTSGRIGVVLGSIALPLFLSFSCWAPFMIISILCTLCAVIIYFTVPGSTNKRTESAVIS</sequence>
<dbReference type="Gene3D" id="1.20.1250.20">
    <property type="entry name" value="MFS general substrate transporter like domains"/>
    <property type="match status" value="1"/>
</dbReference>
<dbReference type="PROSITE" id="PS50850">
    <property type="entry name" value="MFS"/>
    <property type="match status" value="1"/>
</dbReference>
<keyword evidence="5 7" id="KW-1133">Transmembrane helix</keyword>
<evidence type="ECO:0000256" key="3">
    <source>
        <dbReference type="ARBA" id="ARBA00022448"/>
    </source>
</evidence>
<evidence type="ECO:0000313" key="9">
    <source>
        <dbReference type="EMBL" id="JAS11286.1"/>
    </source>
</evidence>
<keyword evidence="6 7" id="KW-0472">Membrane</keyword>
<keyword evidence="4 7" id="KW-0812">Transmembrane</keyword>
<dbReference type="InterPro" id="IPR011701">
    <property type="entry name" value="MFS"/>
</dbReference>
<feature type="transmembrane region" description="Helical" evidence="7">
    <location>
        <begin position="238"/>
        <end position="258"/>
    </location>
</feature>
<name>A0A1B6CCU0_9HEMI</name>
<protein>
    <recommendedName>
        <fullName evidence="8">Major facilitator superfamily (MFS) profile domain-containing protein</fullName>
    </recommendedName>
</protein>
<reference evidence="9" key="1">
    <citation type="submission" date="2015-12" db="EMBL/GenBank/DDBJ databases">
        <title>De novo transcriptome assembly of four potential Pierce s Disease insect vectors from Arizona vineyards.</title>
        <authorList>
            <person name="Tassone E.E."/>
        </authorList>
    </citation>
    <scope>NUCLEOTIDE SEQUENCE</scope>
</reference>
<dbReference type="EMBL" id="GEDC01026012">
    <property type="protein sequence ID" value="JAS11286.1"/>
    <property type="molecule type" value="Transcribed_RNA"/>
</dbReference>
<feature type="domain" description="Major facilitator superfamily (MFS) profile" evidence="8">
    <location>
        <begin position="71"/>
        <end position="534"/>
    </location>
</feature>
<dbReference type="InterPro" id="IPR036259">
    <property type="entry name" value="MFS_trans_sf"/>
</dbReference>
<feature type="transmembrane region" description="Helical" evidence="7">
    <location>
        <begin position="162"/>
        <end position="183"/>
    </location>
</feature>
<evidence type="ECO:0000256" key="2">
    <source>
        <dbReference type="ARBA" id="ARBA00008335"/>
    </source>
</evidence>
<feature type="transmembrane region" description="Helical" evidence="7">
    <location>
        <begin position="480"/>
        <end position="503"/>
    </location>
</feature>
<feature type="transmembrane region" description="Helical" evidence="7">
    <location>
        <begin position="509"/>
        <end position="530"/>
    </location>
</feature>
<evidence type="ECO:0000256" key="4">
    <source>
        <dbReference type="ARBA" id="ARBA00022692"/>
    </source>
</evidence>
<dbReference type="PANTHER" id="PTHR23511">
    <property type="entry name" value="SYNAPTIC VESICLE GLYCOPROTEIN 2"/>
    <property type="match status" value="1"/>
</dbReference>
<feature type="transmembrane region" description="Helical" evidence="7">
    <location>
        <begin position="108"/>
        <end position="125"/>
    </location>
</feature>
<feature type="transmembrane region" description="Helical" evidence="7">
    <location>
        <begin position="137"/>
        <end position="156"/>
    </location>
</feature>
<dbReference type="SUPFAM" id="SSF103473">
    <property type="entry name" value="MFS general substrate transporter"/>
    <property type="match status" value="1"/>
</dbReference>
<evidence type="ECO:0000256" key="7">
    <source>
        <dbReference type="SAM" id="Phobius"/>
    </source>
</evidence>
<dbReference type="Pfam" id="PF00083">
    <property type="entry name" value="Sugar_tr"/>
    <property type="match status" value="1"/>
</dbReference>
<dbReference type="InterPro" id="IPR005828">
    <property type="entry name" value="MFS_sugar_transport-like"/>
</dbReference>
<feature type="transmembrane region" description="Helical" evidence="7">
    <location>
        <begin position="69"/>
        <end position="93"/>
    </location>
</feature>
<accession>A0A1B6CCU0</accession>
<feature type="transmembrane region" description="Helical" evidence="7">
    <location>
        <begin position="423"/>
        <end position="442"/>
    </location>
</feature>
<feature type="transmembrane region" description="Helical" evidence="7">
    <location>
        <begin position="394"/>
        <end position="416"/>
    </location>
</feature>
<evidence type="ECO:0000256" key="6">
    <source>
        <dbReference type="ARBA" id="ARBA00023136"/>
    </source>
</evidence>
<dbReference type="GO" id="GO:0022857">
    <property type="term" value="F:transmembrane transporter activity"/>
    <property type="evidence" value="ECO:0007669"/>
    <property type="project" value="InterPro"/>
</dbReference>